<feature type="region of interest" description="Disordered" evidence="1">
    <location>
        <begin position="31"/>
        <end position="162"/>
    </location>
</feature>
<keyword evidence="2" id="KW-0472">Membrane</keyword>
<protein>
    <recommendedName>
        <fullName evidence="6">Gram-positive cocci surface proteins LPxTG domain-containing protein</fullName>
    </recommendedName>
</protein>
<evidence type="ECO:0000313" key="5">
    <source>
        <dbReference type="Proteomes" id="UP000217141"/>
    </source>
</evidence>
<feature type="compositionally biased region" description="Low complexity" evidence="1">
    <location>
        <begin position="96"/>
        <end position="108"/>
    </location>
</feature>
<accession>A0A249MSV6</accession>
<dbReference type="Proteomes" id="UP000217141">
    <property type="component" value="Chromosome I"/>
</dbReference>
<evidence type="ECO:0000256" key="1">
    <source>
        <dbReference type="SAM" id="MobiDB-lite"/>
    </source>
</evidence>
<evidence type="ECO:0000313" key="4">
    <source>
        <dbReference type="EMBL" id="ASY44217.1"/>
    </source>
</evidence>
<evidence type="ECO:0000256" key="3">
    <source>
        <dbReference type="SAM" id="SignalP"/>
    </source>
</evidence>
<dbReference type="EMBL" id="CP022745">
    <property type="protein sequence ID" value="ASY44217.1"/>
    <property type="molecule type" value="Genomic_DNA"/>
</dbReference>
<feature type="region of interest" description="Disordered" evidence="1">
    <location>
        <begin position="202"/>
        <end position="242"/>
    </location>
</feature>
<sequence>MGYHRSFLFAAPLLLALPVHAQQAEDAAPVFTLPPTSAPQPANPNRQGPELDVFRAPATTAAPPPVIAPTITPTPAPAQPAPQVPAQRAAPPPARPSRATPEQTAPRAAAERATPEAESSPAPTPAPERTKDPAPASTPAPQPAPTPAASAPEEAPPPPANANTTPWPWIIGGALLLLALAAILLLRRRRPIAPDAAEVEIAPPAPVPAPAPPKAAAAPKPAPTPEPAPEPTSVAATPDAPDRPWLDMALDLSLARYSLVGMTVGYTLLLHNRGDTPAQDVLVRGIIGNAGAQQQALLQSFFAQQSGLPLHSAMAIMPGETRRLTGELRLMPDEIVPVTMGQRSLLIPLAAFDASYHWGPDGGEPQGHGRTARAFILGQEQEPPADRLAPFRLDQGPRQYRRPATRAAGELVPS</sequence>
<reference evidence="4 5" key="1">
    <citation type="submission" date="2017-08" db="EMBL/GenBank/DDBJ databases">
        <title>Whole Genome Sequence of Sphingobium hydrophobicum C1: Insights into Adaption to the Electronic-waste Contaminated Sediment.</title>
        <authorList>
            <person name="Song D."/>
            <person name="Chen X."/>
            <person name="Xu M."/>
        </authorList>
    </citation>
    <scope>NUCLEOTIDE SEQUENCE [LARGE SCALE GENOMIC DNA]</scope>
    <source>
        <strain evidence="4 5">C1</strain>
    </source>
</reference>
<feature type="transmembrane region" description="Helical" evidence="2">
    <location>
        <begin position="167"/>
        <end position="186"/>
    </location>
</feature>
<dbReference type="KEGG" id="shyd:CJD35_07000"/>
<feature type="compositionally biased region" description="Pro residues" evidence="1">
    <location>
        <begin position="220"/>
        <end position="230"/>
    </location>
</feature>
<feature type="chain" id="PRO_5012219384" description="Gram-positive cocci surface proteins LPxTG domain-containing protein" evidence="3">
    <location>
        <begin position="22"/>
        <end position="414"/>
    </location>
</feature>
<evidence type="ECO:0008006" key="6">
    <source>
        <dbReference type="Google" id="ProtNLM"/>
    </source>
</evidence>
<organism evidence="4 5">
    <name type="scientific">Sphingobium xenophagum</name>
    <dbReference type="NCBI Taxonomy" id="121428"/>
    <lineage>
        <taxon>Bacteria</taxon>
        <taxon>Pseudomonadati</taxon>
        <taxon>Pseudomonadota</taxon>
        <taxon>Alphaproteobacteria</taxon>
        <taxon>Sphingomonadales</taxon>
        <taxon>Sphingomonadaceae</taxon>
        <taxon>Sphingobium</taxon>
    </lineage>
</organism>
<dbReference type="AlphaFoldDB" id="A0A249MSV6"/>
<dbReference type="RefSeq" id="WP_017181687.1">
    <property type="nucleotide sequence ID" value="NZ_CP022745.1"/>
</dbReference>
<proteinExistence type="predicted"/>
<keyword evidence="3" id="KW-0732">Signal</keyword>
<name>A0A249MSV6_SPHXE</name>
<feature type="signal peptide" evidence="3">
    <location>
        <begin position="1"/>
        <end position="21"/>
    </location>
</feature>
<feature type="compositionally biased region" description="Pro residues" evidence="1">
    <location>
        <begin position="62"/>
        <end position="83"/>
    </location>
</feature>
<feature type="region of interest" description="Disordered" evidence="1">
    <location>
        <begin position="380"/>
        <end position="414"/>
    </location>
</feature>
<feature type="compositionally biased region" description="Pro residues" evidence="1">
    <location>
        <begin position="203"/>
        <end position="213"/>
    </location>
</feature>
<dbReference type="PRINTS" id="PR01217">
    <property type="entry name" value="PRICHEXTENSN"/>
</dbReference>
<keyword evidence="2" id="KW-0812">Transmembrane</keyword>
<evidence type="ECO:0000256" key="2">
    <source>
        <dbReference type="SAM" id="Phobius"/>
    </source>
</evidence>
<gene>
    <name evidence="4" type="ORF">CJD35_07000</name>
</gene>
<keyword evidence="2" id="KW-1133">Transmembrane helix</keyword>
<feature type="compositionally biased region" description="Pro residues" evidence="1">
    <location>
        <begin position="136"/>
        <end position="146"/>
    </location>
</feature>